<protein>
    <submittedName>
        <fullName evidence="1">Uncharacterized protein</fullName>
    </submittedName>
</protein>
<accession>A0A8H3DKP6</accession>
<dbReference type="EMBL" id="CAJMWV010007846">
    <property type="protein sequence ID" value="CAE6532011.1"/>
    <property type="molecule type" value="Genomic_DNA"/>
</dbReference>
<sequence>MWIFPIEFLCKVDFATKRKLRKPNKLPNMEIDLHKDEDKDIQDAEGYLQEDIGLQECKLDYHDIYSCDLDACSDYGPSKPLDAGDGWLIPADLQGTPLWQNQCTITSQPNGESVPQV</sequence>
<name>A0A8H3DKP6_9AGAM</name>
<reference evidence="1" key="1">
    <citation type="submission" date="2021-01" db="EMBL/GenBank/DDBJ databases">
        <authorList>
            <person name="Kaushik A."/>
        </authorList>
    </citation>
    <scope>NUCLEOTIDE SEQUENCE</scope>
    <source>
        <strain evidence="1">AG3-1AP</strain>
    </source>
</reference>
<organism evidence="1 2">
    <name type="scientific">Rhizoctonia solani</name>
    <dbReference type="NCBI Taxonomy" id="456999"/>
    <lineage>
        <taxon>Eukaryota</taxon>
        <taxon>Fungi</taxon>
        <taxon>Dikarya</taxon>
        <taxon>Basidiomycota</taxon>
        <taxon>Agaricomycotina</taxon>
        <taxon>Agaricomycetes</taxon>
        <taxon>Cantharellales</taxon>
        <taxon>Ceratobasidiaceae</taxon>
        <taxon>Rhizoctonia</taxon>
    </lineage>
</organism>
<dbReference type="AlphaFoldDB" id="A0A8H3DKP6"/>
<dbReference type="Proteomes" id="UP000663831">
    <property type="component" value="Unassembled WGS sequence"/>
</dbReference>
<evidence type="ECO:0000313" key="2">
    <source>
        <dbReference type="Proteomes" id="UP000663831"/>
    </source>
</evidence>
<proteinExistence type="predicted"/>
<evidence type="ECO:0000313" key="1">
    <source>
        <dbReference type="EMBL" id="CAE6532011.1"/>
    </source>
</evidence>
<comment type="caution">
    <text evidence="1">The sequence shown here is derived from an EMBL/GenBank/DDBJ whole genome shotgun (WGS) entry which is preliminary data.</text>
</comment>
<gene>
    <name evidence="1" type="ORF">RDB_LOCUS159094</name>
</gene>